<dbReference type="EMBL" id="BMAV01003420">
    <property type="protein sequence ID" value="GFY42991.1"/>
    <property type="molecule type" value="Genomic_DNA"/>
</dbReference>
<dbReference type="Proteomes" id="UP000886998">
    <property type="component" value="Unassembled WGS sequence"/>
</dbReference>
<reference evidence="1" key="1">
    <citation type="submission" date="2020-08" db="EMBL/GenBank/DDBJ databases">
        <title>Multicomponent nature underlies the extraordinary mechanical properties of spider dragline silk.</title>
        <authorList>
            <person name="Kono N."/>
            <person name="Nakamura H."/>
            <person name="Mori M."/>
            <person name="Yoshida Y."/>
            <person name="Ohtoshi R."/>
            <person name="Malay A.D."/>
            <person name="Moran D.A.P."/>
            <person name="Tomita M."/>
            <person name="Numata K."/>
            <person name="Arakawa K."/>
        </authorList>
    </citation>
    <scope>NUCLEOTIDE SEQUENCE</scope>
</reference>
<gene>
    <name evidence="1" type="ORF">TNIN_279491</name>
</gene>
<dbReference type="AlphaFoldDB" id="A0A8X7BSB7"/>
<keyword evidence="2" id="KW-1185">Reference proteome</keyword>
<accession>A0A8X7BSB7</accession>
<proteinExistence type="predicted"/>
<name>A0A8X7BSB7_9ARAC</name>
<sequence>MPVALDYKVKIGPLSKEGLPTQVRCLSEPKTKRVLSASLNALSQLPTVFFQPLLMESLISKAEVVKNSKILNWRPTAMVSHPPEHL</sequence>
<comment type="caution">
    <text evidence="1">The sequence shown here is derived from an EMBL/GenBank/DDBJ whole genome shotgun (WGS) entry which is preliminary data.</text>
</comment>
<protein>
    <submittedName>
        <fullName evidence="1">Uncharacterized protein</fullName>
    </submittedName>
</protein>
<evidence type="ECO:0000313" key="1">
    <source>
        <dbReference type="EMBL" id="GFY42991.1"/>
    </source>
</evidence>
<evidence type="ECO:0000313" key="2">
    <source>
        <dbReference type="Proteomes" id="UP000886998"/>
    </source>
</evidence>
<organism evidence="1 2">
    <name type="scientific">Trichonephila inaurata madagascariensis</name>
    <dbReference type="NCBI Taxonomy" id="2747483"/>
    <lineage>
        <taxon>Eukaryota</taxon>
        <taxon>Metazoa</taxon>
        <taxon>Ecdysozoa</taxon>
        <taxon>Arthropoda</taxon>
        <taxon>Chelicerata</taxon>
        <taxon>Arachnida</taxon>
        <taxon>Araneae</taxon>
        <taxon>Araneomorphae</taxon>
        <taxon>Entelegynae</taxon>
        <taxon>Araneoidea</taxon>
        <taxon>Nephilidae</taxon>
        <taxon>Trichonephila</taxon>
        <taxon>Trichonephila inaurata</taxon>
    </lineage>
</organism>